<sequence>MQTQSLLAAATALALLSDVALAWTEKCIITIRKNDPALGKHTLYDMVSLPPDSDYTFGKFPPATAGVTIGVDDTCRAGLVVGDLNPPYDYRGMENPFYGLTGVELVRQLHDWRENPENVINFSLW</sequence>
<reference evidence="2 3" key="1">
    <citation type="journal article" date="2019" name="Mol. Biol. Evol.">
        <title>Blast fungal genomes show frequent chromosomal changes, gene gains and losses, and effector gene turnover.</title>
        <authorList>
            <person name="Gomez Luciano L.B."/>
            <person name="Jason Tsai I."/>
            <person name="Chuma I."/>
            <person name="Tosa Y."/>
            <person name="Chen Y.H."/>
            <person name="Li J.Y."/>
            <person name="Li M.Y."/>
            <person name="Jade Lu M.Y."/>
            <person name="Nakayashiki H."/>
            <person name="Li W.H."/>
        </authorList>
    </citation>
    <scope>NUCLEOTIDE SEQUENCE [LARGE SCALE GENOMIC DNA]</scope>
    <source>
        <strain evidence="2">MZ5-1-6</strain>
    </source>
</reference>
<dbReference type="Proteomes" id="UP000294847">
    <property type="component" value="Chromosome 2"/>
</dbReference>
<feature type="signal peptide" evidence="1">
    <location>
        <begin position="1"/>
        <end position="22"/>
    </location>
</feature>
<dbReference type="EMBL" id="CP034205">
    <property type="protein sequence ID" value="QBZ57545.1"/>
    <property type="molecule type" value="Genomic_DNA"/>
</dbReference>
<dbReference type="AlphaFoldDB" id="A0A4V1C5T9"/>
<keyword evidence="1" id="KW-0732">Signal</keyword>
<name>A0A4V1C5T9_PYROR</name>
<organism evidence="2 3">
    <name type="scientific">Pyricularia oryzae</name>
    <name type="common">Rice blast fungus</name>
    <name type="synonym">Magnaporthe oryzae</name>
    <dbReference type="NCBI Taxonomy" id="318829"/>
    <lineage>
        <taxon>Eukaryota</taxon>
        <taxon>Fungi</taxon>
        <taxon>Dikarya</taxon>
        <taxon>Ascomycota</taxon>
        <taxon>Pezizomycotina</taxon>
        <taxon>Sordariomycetes</taxon>
        <taxon>Sordariomycetidae</taxon>
        <taxon>Magnaporthales</taxon>
        <taxon>Pyriculariaceae</taxon>
        <taxon>Pyricularia</taxon>
    </lineage>
</organism>
<gene>
    <name evidence="2" type="ORF">PoMZ_02473</name>
</gene>
<accession>A0A4V1C5T9</accession>
<evidence type="ECO:0000313" key="2">
    <source>
        <dbReference type="EMBL" id="QBZ57545.1"/>
    </source>
</evidence>
<evidence type="ECO:0000313" key="3">
    <source>
        <dbReference type="Proteomes" id="UP000294847"/>
    </source>
</evidence>
<dbReference type="VEuPathDB" id="FungiDB:M_BR32_EuGene_00142321"/>
<evidence type="ECO:0000256" key="1">
    <source>
        <dbReference type="SAM" id="SignalP"/>
    </source>
</evidence>
<protein>
    <submittedName>
        <fullName evidence="2">Uncharacterized protein</fullName>
    </submittedName>
</protein>
<feature type="chain" id="PRO_5020468641" evidence="1">
    <location>
        <begin position="23"/>
        <end position="125"/>
    </location>
</feature>
<proteinExistence type="predicted"/>